<keyword evidence="4" id="KW-1185">Reference proteome</keyword>
<comment type="caution">
    <text evidence="3">The sequence shown here is derived from an EMBL/GenBank/DDBJ whole genome shotgun (WGS) entry which is preliminary data.</text>
</comment>
<evidence type="ECO:0000313" key="3">
    <source>
        <dbReference type="EMBL" id="KAI6653600.1"/>
    </source>
</evidence>
<feature type="compositionally biased region" description="Basic and acidic residues" evidence="2">
    <location>
        <begin position="504"/>
        <end position="516"/>
    </location>
</feature>
<dbReference type="Pfam" id="PF04004">
    <property type="entry name" value="Leo1"/>
    <property type="match status" value="1"/>
</dbReference>
<feature type="compositionally biased region" description="Acidic residues" evidence="2">
    <location>
        <begin position="223"/>
        <end position="232"/>
    </location>
</feature>
<sequence length="567" mass="62795">MSDSSENFLGSGSDVEQEDIPKQKIPPSRPPLYLSSSSEGSVGEPENPAHVNLSQNTASSSQNRDLMIELGLSSSEDDNDKVQKNTDNAIDSTKDSSRLFNSSDDESVDSPHYSDFEAGDVSANATLNSTSQALFGEELSSSSSDDGSSNGGSRTEPSGVKNRELLGLESTGESEDLGSGDEGAVSKQEILEEHVVDDNNDEFLDEVEGGGGSDQNEAVGFLSDDDDDDDILGADASHDTHANLSAQMPKSSLEMGSEIFYVKLPNFLSIDTRPFNPSYYEYEGDDEEILDEEGRKRLKLKVENTIRWRKTKDQTGQEIRESNARIVKWKNGTLSLYLGNEIFDVSQLKMEDKCNHLYLVQNAFLQAQSVFNKKLNIKPSSTDSQTHRKITLSIADRVSRTQKMRMIPAAGENPEVIRAALQVKQEARAKAEKLRISKERARKRKLLFSGQKLSRKYLEDDEELSDDSTSVNAVKKKFQQARKAAKTKRKHSIDDFIVDSDEKEIYKSSDSEHDELTSSSEPEKEDSDETDASVGTRKRQNSFKSANFGTKKKKVIHDSDSSLDISS</sequence>
<feature type="compositionally biased region" description="Acidic residues" evidence="2">
    <location>
        <begin position="198"/>
        <end position="208"/>
    </location>
</feature>
<feature type="coiled-coil region" evidence="1">
    <location>
        <begin position="417"/>
        <end position="444"/>
    </location>
</feature>
<name>A0AAV7JYJ8_9METZ</name>
<feature type="compositionally biased region" description="Polar residues" evidence="2">
    <location>
        <begin position="1"/>
        <end position="10"/>
    </location>
</feature>
<gene>
    <name evidence="3" type="ORF">LOD99_3495</name>
</gene>
<evidence type="ECO:0000256" key="1">
    <source>
        <dbReference type="SAM" id="Coils"/>
    </source>
</evidence>
<dbReference type="GO" id="GO:0016593">
    <property type="term" value="C:Cdc73/Paf1 complex"/>
    <property type="evidence" value="ECO:0007669"/>
    <property type="project" value="InterPro"/>
</dbReference>
<feature type="region of interest" description="Disordered" evidence="2">
    <location>
        <begin position="504"/>
        <end position="567"/>
    </location>
</feature>
<dbReference type="GO" id="GO:0006368">
    <property type="term" value="P:transcription elongation by RNA polymerase II"/>
    <property type="evidence" value="ECO:0007669"/>
    <property type="project" value="InterPro"/>
</dbReference>
<feature type="compositionally biased region" description="Polar residues" evidence="2">
    <location>
        <begin position="52"/>
        <end position="64"/>
    </location>
</feature>
<accession>A0AAV7JYJ8</accession>
<dbReference type="GO" id="GO:1990269">
    <property type="term" value="F:RNA polymerase II C-terminal domain phosphoserine binding"/>
    <property type="evidence" value="ECO:0007669"/>
    <property type="project" value="TreeGrafter"/>
</dbReference>
<evidence type="ECO:0000256" key="2">
    <source>
        <dbReference type="SAM" id="MobiDB-lite"/>
    </source>
</evidence>
<feature type="region of interest" description="Disordered" evidence="2">
    <location>
        <begin position="1"/>
        <end position="243"/>
    </location>
</feature>
<proteinExistence type="predicted"/>
<feature type="compositionally biased region" description="Low complexity" evidence="2">
    <location>
        <begin position="31"/>
        <end position="44"/>
    </location>
</feature>
<dbReference type="InterPro" id="IPR007149">
    <property type="entry name" value="Leo1"/>
</dbReference>
<dbReference type="AlphaFoldDB" id="A0AAV7JYJ8"/>
<dbReference type="Proteomes" id="UP001165289">
    <property type="component" value="Unassembled WGS sequence"/>
</dbReference>
<dbReference type="PANTHER" id="PTHR23146:SF0">
    <property type="entry name" value="RNA POLYMERASE-ASSOCIATED PROTEIN LEO1"/>
    <property type="match status" value="1"/>
</dbReference>
<protein>
    <submittedName>
        <fullName evidence="3">RNA polymerase-associated protein LEO1-like</fullName>
    </submittedName>
</protein>
<feature type="compositionally biased region" description="Low complexity" evidence="2">
    <location>
        <begin position="140"/>
        <end position="153"/>
    </location>
</feature>
<evidence type="ECO:0000313" key="4">
    <source>
        <dbReference type="Proteomes" id="UP001165289"/>
    </source>
</evidence>
<organism evidence="3 4">
    <name type="scientific">Oopsacas minuta</name>
    <dbReference type="NCBI Taxonomy" id="111878"/>
    <lineage>
        <taxon>Eukaryota</taxon>
        <taxon>Metazoa</taxon>
        <taxon>Porifera</taxon>
        <taxon>Hexactinellida</taxon>
        <taxon>Hexasterophora</taxon>
        <taxon>Lyssacinosida</taxon>
        <taxon>Leucopsacidae</taxon>
        <taxon>Oopsacas</taxon>
    </lineage>
</organism>
<dbReference type="EMBL" id="JAKMXF010000266">
    <property type="protein sequence ID" value="KAI6653600.1"/>
    <property type="molecule type" value="Genomic_DNA"/>
</dbReference>
<keyword evidence="1" id="KW-0175">Coiled coil</keyword>
<reference evidence="3 4" key="1">
    <citation type="journal article" date="2023" name="BMC Biol.">
        <title>The compact genome of the sponge Oopsacas minuta (Hexactinellida) is lacking key metazoan core genes.</title>
        <authorList>
            <person name="Santini S."/>
            <person name="Schenkelaars Q."/>
            <person name="Jourda C."/>
            <person name="Duchesne M."/>
            <person name="Belahbib H."/>
            <person name="Rocher C."/>
            <person name="Selva M."/>
            <person name="Riesgo A."/>
            <person name="Vervoort M."/>
            <person name="Leys S.P."/>
            <person name="Kodjabachian L."/>
            <person name="Le Bivic A."/>
            <person name="Borchiellini C."/>
            <person name="Claverie J.M."/>
            <person name="Renard E."/>
        </authorList>
    </citation>
    <scope>NUCLEOTIDE SEQUENCE [LARGE SCALE GENOMIC DNA]</scope>
    <source>
        <strain evidence="3">SPO-2</strain>
    </source>
</reference>
<feature type="compositionally biased region" description="Polar residues" evidence="2">
    <location>
        <begin position="123"/>
        <end position="133"/>
    </location>
</feature>
<dbReference type="PANTHER" id="PTHR23146">
    <property type="entry name" value="LEO1 PROTEIN"/>
    <property type="match status" value="1"/>
</dbReference>
<dbReference type="GO" id="GO:0032968">
    <property type="term" value="P:positive regulation of transcription elongation by RNA polymerase II"/>
    <property type="evidence" value="ECO:0007669"/>
    <property type="project" value="TreeGrafter"/>
</dbReference>